<sequence>MKRYQVNAIMMKYGMTPPHLDKILGSSVKKTDRLGSDKKRTESEHLHAFREDVYIDDNKAGMKSDIK</sequence>
<evidence type="ECO:0000313" key="1">
    <source>
        <dbReference type="EMBL" id="EGJ99172.1"/>
    </source>
</evidence>
<protein>
    <submittedName>
        <fullName evidence="1">Uncharacterized protein</fullName>
    </submittedName>
</protein>
<gene>
    <name evidence="1" type="ORF">HMPREF9455_00606</name>
</gene>
<proteinExistence type="predicted"/>
<dbReference type="EMBL" id="ADLV01000008">
    <property type="protein sequence ID" value="EGJ99172.1"/>
    <property type="molecule type" value="Genomic_DNA"/>
</dbReference>
<keyword evidence="2" id="KW-1185">Reference proteome</keyword>
<name>F5IU39_9BACT</name>
<dbReference type="Proteomes" id="UP000004913">
    <property type="component" value="Unassembled WGS sequence"/>
</dbReference>
<comment type="caution">
    <text evidence="1">The sequence shown here is derived from an EMBL/GenBank/DDBJ whole genome shotgun (WGS) entry which is preliminary data.</text>
</comment>
<organism evidence="1 2">
    <name type="scientific">Dysgonomonas gadei ATCC BAA-286</name>
    <dbReference type="NCBI Taxonomy" id="742766"/>
    <lineage>
        <taxon>Bacteria</taxon>
        <taxon>Pseudomonadati</taxon>
        <taxon>Bacteroidota</taxon>
        <taxon>Bacteroidia</taxon>
        <taxon>Bacteroidales</taxon>
        <taxon>Dysgonomonadaceae</taxon>
        <taxon>Dysgonomonas</taxon>
    </lineage>
</organism>
<dbReference type="HOGENOM" id="CLU_2805601_0_0_10"/>
<reference evidence="1 2" key="1">
    <citation type="submission" date="2011-04" db="EMBL/GenBank/DDBJ databases">
        <title>The Genome Sequence of Dysgonomonas gadei ATCC BAA-286.</title>
        <authorList>
            <consortium name="The Broad Institute Genome Sequencing Platform"/>
            <person name="Earl A."/>
            <person name="Ward D."/>
            <person name="Feldgarden M."/>
            <person name="Gevers D."/>
            <person name="Pudlo N."/>
            <person name="Martens E."/>
            <person name="Allen-Vercoe E."/>
            <person name="Young S.K."/>
            <person name="Zeng Q."/>
            <person name="Gargeya S."/>
            <person name="Fitzgerald M."/>
            <person name="Haas B."/>
            <person name="Abouelleil A."/>
            <person name="Alvarado L."/>
            <person name="Arachchi H.M."/>
            <person name="Berlin A."/>
            <person name="Brown A."/>
            <person name="Chapman S.B."/>
            <person name="Chen Z."/>
            <person name="Dunbar C."/>
            <person name="Freedman E."/>
            <person name="Gearin G."/>
            <person name="Gellesch M."/>
            <person name="Goldberg J."/>
            <person name="Griggs A."/>
            <person name="Gujja S."/>
            <person name="Heiman D."/>
            <person name="Howarth C."/>
            <person name="Larson L."/>
            <person name="Lui A."/>
            <person name="MacDonald P.J.P."/>
            <person name="Mehta T."/>
            <person name="Montmayeur A."/>
            <person name="Murphy C."/>
            <person name="Neiman D."/>
            <person name="Pearson M."/>
            <person name="Priest M."/>
            <person name="Roberts A."/>
            <person name="Saif S."/>
            <person name="Shea T."/>
            <person name="Shenoy N."/>
            <person name="Sisk P."/>
            <person name="Stolte C."/>
            <person name="Sykes S."/>
            <person name="Yandava C."/>
            <person name="Wortman J."/>
            <person name="Nusbaum C."/>
            <person name="Birren B."/>
        </authorList>
    </citation>
    <scope>NUCLEOTIDE SEQUENCE [LARGE SCALE GENOMIC DNA]</scope>
    <source>
        <strain evidence="1 2">ATCC BAA-286</strain>
    </source>
</reference>
<dbReference type="AlphaFoldDB" id="F5IU39"/>
<dbReference type="RefSeq" id="WP_006798115.1">
    <property type="nucleotide sequence ID" value="NZ_GL891979.1"/>
</dbReference>
<evidence type="ECO:0000313" key="2">
    <source>
        <dbReference type="Proteomes" id="UP000004913"/>
    </source>
</evidence>
<dbReference type="OrthoDB" id="997668at2"/>
<accession>F5IU39</accession>